<dbReference type="RefSeq" id="WP_205297042.1">
    <property type="nucleotide sequence ID" value="NZ_CP070372.1"/>
</dbReference>
<evidence type="ECO:0000313" key="7">
    <source>
        <dbReference type="Proteomes" id="UP000663629"/>
    </source>
</evidence>
<dbReference type="InterPro" id="IPR015304">
    <property type="entry name" value="ZinT_dom"/>
</dbReference>
<evidence type="ECO:0000256" key="1">
    <source>
        <dbReference type="ARBA" id="ARBA00022729"/>
    </source>
</evidence>
<feature type="region of interest" description="Disordered" evidence="3">
    <location>
        <begin position="29"/>
        <end position="51"/>
    </location>
</feature>
<feature type="signal peptide" evidence="4">
    <location>
        <begin position="1"/>
        <end position="25"/>
    </location>
</feature>
<dbReference type="InterPro" id="IPR012674">
    <property type="entry name" value="Calycin"/>
</dbReference>
<gene>
    <name evidence="6" type="ORF">JWJ88_20505</name>
</gene>
<feature type="compositionally biased region" description="Basic and acidic residues" evidence="3">
    <location>
        <begin position="34"/>
        <end position="49"/>
    </location>
</feature>
<protein>
    <submittedName>
        <fullName evidence="6">Metal-binding protein ZinT</fullName>
    </submittedName>
</protein>
<evidence type="ECO:0000256" key="2">
    <source>
        <dbReference type="ARBA" id="ARBA00022833"/>
    </source>
</evidence>
<keyword evidence="2" id="KW-0862">Zinc</keyword>
<keyword evidence="1 4" id="KW-0732">Signal</keyword>
<feature type="chain" id="PRO_5047191710" evidence="4">
    <location>
        <begin position="26"/>
        <end position="226"/>
    </location>
</feature>
<geneLocation type="plasmid" evidence="6 7">
    <name>p2</name>
</geneLocation>
<accession>A0ABX7JSD9</accession>
<dbReference type="SUPFAM" id="SSF50814">
    <property type="entry name" value="Lipocalins"/>
    <property type="match status" value="1"/>
</dbReference>
<organism evidence="6 7">
    <name type="scientific">Paracoccus methylovorus</name>
    <dbReference type="NCBI Taxonomy" id="2812658"/>
    <lineage>
        <taxon>Bacteria</taxon>
        <taxon>Pseudomonadati</taxon>
        <taxon>Pseudomonadota</taxon>
        <taxon>Alphaproteobacteria</taxon>
        <taxon>Rhodobacterales</taxon>
        <taxon>Paracoccaceae</taxon>
        <taxon>Paracoccus</taxon>
    </lineage>
</organism>
<keyword evidence="6" id="KW-0614">Plasmid</keyword>
<reference evidence="6 7" key="1">
    <citation type="submission" date="2021-02" db="EMBL/GenBank/DDBJ databases">
        <title>Paracoccus methylovroum sp.nov., a new methanol and methylamine utilizing methylotrophic denitrifer.</title>
        <authorList>
            <person name="Timsy T."/>
            <person name="Behrendt U."/>
            <person name="Ulrich A."/>
            <person name="Spanner T."/>
            <person name="Foesel B.U."/>
            <person name="Horn M.A."/>
            <person name="Kolb S."/>
        </authorList>
    </citation>
    <scope>NUCLEOTIDE SEQUENCE [LARGE SCALE GENOMIC DNA]</scope>
    <source>
        <strain evidence="6 7">H4-D09</strain>
        <plasmid evidence="6 7">p2</plasmid>
    </source>
</reference>
<keyword evidence="7" id="KW-1185">Reference proteome</keyword>
<dbReference type="Proteomes" id="UP000663629">
    <property type="component" value="Plasmid p2"/>
</dbReference>
<evidence type="ECO:0000256" key="3">
    <source>
        <dbReference type="SAM" id="MobiDB-lite"/>
    </source>
</evidence>
<sequence>MQNIKLQRLGALVFALALGASGVSAHETGATAAEGHDHSHSHSHDHDAKGSISEGYFENEQVKPRELSDWAGNWQSVYPYLQDGTLDGVMAHKAEHGDKTAEEYRAYYETGYKTDTNRIVIEGDRVEFSDADSTVAGQYQSDGHEILTYEKGNRGVRYVFRKVSGDEAAPAFIQFSDHIIAPAKSGHYHLYWGDDRQVLLEEVTHWPTYYPADLTGEQVAKEMLAH</sequence>
<dbReference type="Pfam" id="PF09223">
    <property type="entry name" value="ZinT"/>
    <property type="match status" value="1"/>
</dbReference>
<evidence type="ECO:0000259" key="5">
    <source>
        <dbReference type="Pfam" id="PF09223"/>
    </source>
</evidence>
<feature type="domain" description="ZinT" evidence="5">
    <location>
        <begin position="51"/>
        <end position="226"/>
    </location>
</feature>
<proteinExistence type="predicted"/>
<dbReference type="Gene3D" id="2.40.128.20">
    <property type="match status" value="1"/>
</dbReference>
<evidence type="ECO:0000313" key="6">
    <source>
        <dbReference type="EMBL" id="QRZ16158.1"/>
    </source>
</evidence>
<name>A0ABX7JSD9_9RHOB</name>
<evidence type="ECO:0000256" key="4">
    <source>
        <dbReference type="SAM" id="SignalP"/>
    </source>
</evidence>
<dbReference type="EMBL" id="CP070372">
    <property type="protein sequence ID" value="QRZ16158.1"/>
    <property type="molecule type" value="Genomic_DNA"/>
</dbReference>